<accession>A0ABQ3UT90</accession>
<proteinExistence type="predicted"/>
<evidence type="ECO:0000313" key="1">
    <source>
        <dbReference type="EMBL" id="GHO56001.1"/>
    </source>
</evidence>
<dbReference type="EMBL" id="BNJG01000002">
    <property type="protein sequence ID" value="GHO56001.1"/>
    <property type="molecule type" value="Genomic_DNA"/>
</dbReference>
<evidence type="ECO:0000313" key="2">
    <source>
        <dbReference type="Proteomes" id="UP000654345"/>
    </source>
</evidence>
<protein>
    <submittedName>
        <fullName evidence="1">Uncharacterized protein</fullName>
    </submittedName>
</protein>
<sequence length="87" mass="9947">MSLQRDAEEINNCIFCWSSAWFMNASRSDNIHNALVTWLPHGSLQGSPAVSKASQNHEVSRSSPQTWNIALNLEHRDKRIWAKPPYI</sequence>
<gene>
    <name evidence="1" type="ORF">KSB_44760</name>
</gene>
<keyword evidence="2" id="KW-1185">Reference proteome</keyword>
<name>A0ABQ3UT90_9CHLR</name>
<dbReference type="Proteomes" id="UP000654345">
    <property type="component" value="Unassembled WGS sequence"/>
</dbReference>
<reference evidence="1 2" key="1">
    <citation type="journal article" date="2021" name="Int. J. Syst. Evol. Microbiol.">
        <title>Reticulibacter mediterranei gen. nov., sp. nov., within the new family Reticulibacteraceae fam. nov., and Ktedonospora formicarum gen. nov., sp. nov., Ktedonobacter robiniae sp. nov., Dictyobacter formicarum sp. nov. and Dictyobacter arantiisoli sp. nov., belonging to the class Ktedonobacteria.</title>
        <authorList>
            <person name="Yabe S."/>
            <person name="Zheng Y."/>
            <person name="Wang C.M."/>
            <person name="Sakai Y."/>
            <person name="Abe K."/>
            <person name="Yokota A."/>
            <person name="Donadio S."/>
            <person name="Cavaletti L."/>
            <person name="Monciardini P."/>
        </authorList>
    </citation>
    <scope>NUCLEOTIDE SEQUENCE [LARGE SCALE GENOMIC DNA]</scope>
    <source>
        <strain evidence="1 2">SOSP1-30</strain>
    </source>
</reference>
<organism evidence="1 2">
    <name type="scientific">Ktedonobacter robiniae</name>
    <dbReference type="NCBI Taxonomy" id="2778365"/>
    <lineage>
        <taxon>Bacteria</taxon>
        <taxon>Bacillati</taxon>
        <taxon>Chloroflexota</taxon>
        <taxon>Ktedonobacteria</taxon>
        <taxon>Ktedonobacterales</taxon>
        <taxon>Ktedonobacteraceae</taxon>
        <taxon>Ktedonobacter</taxon>
    </lineage>
</organism>
<comment type="caution">
    <text evidence="1">The sequence shown here is derived from an EMBL/GenBank/DDBJ whole genome shotgun (WGS) entry which is preliminary data.</text>
</comment>